<evidence type="ECO:0000256" key="1">
    <source>
        <dbReference type="ARBA" id="ARBA00044755"/>
    </source>
</evidence>
<dbReference type="STRING" id="743721.Psesu_0390"/>
<dbReference type="eggNOG" id="COG1664">
    <property type="taxonomic scope" value="Bacteria"/>
</dbReference>
<reference evidence="3 4" key="1">
    <citation type="submission" date="2011-01" db="EMBL/GenBank/DDBJ databases">
        <title>Complete sequence of Pseudoxanthomonas suwonensis 11-1.</title>
        <authorList>
            <consortium name="US DOE Joint Genome Institute"/>
            <person name="Lucas S."/>
            <person name="Copeland A."/>
            <person name="Lapidus A."/>
            <person name="Cheng J.-F."/>
            <person name="Goodwin L."/>
            <person name="Pitluck S."/>
            <person name="Teshima H."/>
            <person name="Detter J.C."/>
            <person name="Han C."/>
            <person name="Tapia R."/>
            <person name="Land M."/>
            <person name="Hauser L."/>
            <person name="Kyrpides N."/>
            <person name="Ivanova N."/>
            <person name="Ovchinnikova G."/>
            <person name="Siebers A.K."/>
            <person name="Allgaier M."/>
            <person name="Thelen M.P."/>
            <person name="Hugenholtz P."/>
            <person name="Gladden J."/>
            <person name="Woyke T."/>
        </authorList>
    </citation>
    <scope>NUCLEOTIDE SEQUENCE [LARGE SCALE GENOMIC DNA]</scope>
    <source>
        <strain evidence="4">11-1</strain>
    </source>
</reference>
<name>E6WPK6_PSEUU</name>
<evidence type="ECO:0008006" key="5">
    <source>
        <dbReference type="Google" id="ProtNLM"/>
    </source>
</evidence>
<dbReference type="AlphaFoldDB" id="E6WPK6"/>
<accession>E6WPK6</accession>
<keyword evidence="4" id="KW-1185">Reference proteome</keyword>
<dbReference type="OrthoDB" id="5294247at2"/>
<dbReference type="KEGG" id="psu:Psesu_0390"/>
<evidence type="ECO:0000256" key="2">
    <source>
        <dbReference type="SAM" id="MobiDB-lite"/>
    </source>
</evidence>
<protein>
    <recommendedName>
        <fullName evidence="5">Cell shape determination protein CcmA</fullName>
    </recommendedName>
</protein>
<feature type="compositionally biased region" description="Low complexity" evidence="2">
    <location>
        <begin position="121"/>
        <end position="130"/>
    </location>
</feature>
<evidence type="ECO:0000313" key="3">
    <source>
        <dbReference type="EMBL" id="ADV26250.1"/>
    </source>
</evidence>
<gene>
    <name evidence="3" type="ordered locus">Psesu_0390</name>
</gene>
<dbReference type="Pfam" id="PF04519">
    <property type="entry name" value="Bactofilin"/>
    <property type="match status" value="1"/>
</dbReference>
<dbReference type="Proteomes" id="UP000008632">
    <property type="component" value="Chromosome"/>
</dbReference>
<dbReference type="HOGENOM" id="CLU_072799_7_0_6"/>
<dbReference type="InterPro" id="IPR007607">
    <property type="entry name" value="BacA/B"/>
</dbReference>
<feature type="compositionally biased region" description="Basic and acidic residues" evidence="2">
    <location>
        <begin position="133"/>
        <end position="153"/>
    </location>
</feature>
<evidence type="ECO:0000313" key="4">
    <source>
        <dbReference type="Proteomes" id="UP000008632"/>
    </source>
</evidence>
<dbReference type="PANTHER" id="PTHR35024:SF4">
    <property type="entry name" value="POLYMER-FORMING CYTOSKELETAL PROTEIN"/>
    <property type="match status" value="1"/>
</dbReference>
<comment type="similarity">
    <text evidence="1">Belongs to the bactofilin family.</text>
</comment>
<dbReference type="RefSeq" id="WP_013534080.1">
    <property type="nucleotide sequence ID" value="NC_014924.1"/>
</dbReference>
<sequence length="162" mass="17035">MFSSKKKSGQRNGYTIDTLIGPDVVIRGDLVFSGGLYVEGRIEGTVQAAEGKPASLVLAEGGTIEGQIRVPVVVINGKVSGDVHASERVELAQQARVEGDVHYAVVEMNAGAQLTGRLVHAQPQAQRALPAPDPERGQEQGKERGKDREKGAAKAELAAAEA</sequence>
<dbReference type="EMBL" id="CP002446">
    <property type="protein sequence ID" value="ADV26250.1"/>
    <property type="molecule type" value="Genomic_DNA"/>
</dbReference>
<feature type="region of interest" description="Disordered" evidence="2">
    <location>
        <begin position="120"/>
        <end position="162"/>
    </location>
</feature>
<dbReference type="PANTHER" id="PTHR35024">
    <property type="entry name" value="HYPOTHETICAL CYTOSOLIC PROTEIN"/>
    <property type="match status" value="1"/>
</dbReference>
<proteinExistence type="inferred from homology"/>
<organism evidence="3 4">
    <name type="scientific">Pseudoxanthomonas suwonensis (strain 11-1)</name>
    <dbReference type="NCBI Taxonomy" id="743721"/>
    <lineage>
        <taxon>Bacteria</taxon>
        <taxon>Pseudomonadati</taxon>
        <taxon>Pseudomonadota</taxon>
        <taxon>Gammaproteobacteria</taxon>
        <taxon>Lysobacterales</taxon>
        <taxon>Lysobacteraceae</taxon>
        <taxon>Pseudoxanthomonas</taxon>
    </lineage>
</organism>